<evidence type="ECO:0000313" key="2">
    <source>
        <dbReference type="EMBL" id="PSS20665.1"/>
    </source>
</evidence>
<name>A0A2T3B4T7_AMORE</name>
<dbReference type="GO" id="GO:0031505">
    <property type="term" value="P:fungal-type cell wall organization"/>
    <property type="evidence" value="ECO:0007669"/>
    <property type="project" value="InterPro"/>
</dbReference>
<dbReference type="InParanoid" id="A0A2T3B4T7"/>
<keyword evidence="1" id="KW-0732">Signal</keyword>
<dbReference type="Proteomes" id="UP000241818">
    <property type="component" value="Unassembled WGS sequence"/>
</dbReference>
<organism evidence="2 3">
    <name type="scientific">Amorphotheca resinae ATCC 22711</name>
    <dbReference type="NCBI Taxonomy" id="857342"/>
    <lineage>
        <taxon>Eukaryota</taxon>
        <taxon>Fungi</taxon>
        <taxon>Dikarya</taxon>
        <taxon>Ascomycota</taxon>
        <taxon>Pezizomycotina</taxon>
        <taxon>Leotiomycetes</taxon>
        <taxon>Helotiales</taxon>
        <taxon>Amorphothecaceae</taxon>
        <taxon>Amorphotheca</taxon>
    </lineage>
</organism>
<evidence type="ECO:0000256" key="1">
    <source>
        <dbReference type="SAM" id="SignalP"/>
    </source>
</evidence>
<gene>
    <name evidence="2" type="ORF">M430DRAFT_18817</name>
</gene>
<feature type="signal peptide" evidence="1">
    <location>
        <begin position="1"/>
        <end position="16"/>
    </location>
</feature>
<dbReference type="AlphaFoldDB" id="A0A2T3B4T7"/>
<dbReference type="InterPro" id="IPR031452">
    <property type="entry name" value="Kre1"/>
</dbReference>
<dbReference type="Pfam" id="PF17056">
    <property type="entry name" value="KRE1"/>
    <property type="match status" value="1"/>
</dbReference>
<keyword evidence="3" id="KW-1185">Reference proteome</keyword>
<dbReference type="GeneID" id="36572041"/>
<protein>
    <submittedName>
        <fullName evidence="2">Uncharacterized protein</fullName>
    </submittedName>
</protein>
<accession>A0A2T3B4T7</accession>
<dbReference type="OrthoDB" id="5406216at2759"/>
<proteinExistence type="predicted"/>
<dbReference type="RefSeq" id="XP_024721935.1">
    <property type="nucleotide sequence ID" value="XM_024863960.1"/>
</dbReference>
<dbReference type="EMBL" id="KZ679010">
    <property type="protein sequence ID" value="PSS20665.1"/>
    <property type="molecule type" value="Genomic_DNA"/>
</dbReference>
<sequence>MHILLPFLFAVPFASAQIAAGGGGAVTSLVATQSPVVSSLASLETTALGTWPLGTAPKPGTIGLGTIQGEVGVVKTKTG</sequence>
<evidence type="ECO:0000313" key="3">
    <source>
        <dbReference type="Proteomes" id="UP000241818"/>
    </source>
</evidence>
<reference evidence="2 3" key="1">
    <citation type="journal article" date="2018" name="New Phytol.">
        <title>Comparative genomics and transcriptomics depict ericoid mycorrhizal fungi as versatile saprotrophs and plant mutualists.</title>
        <authorList>
            <person name="Martino E."/>
            <person name="Morin E."/>
            <person name="Grelet G.A."/>
            <person name="Kuo A."/>
            <person name="Kohler A."/>
            <person name="Daghino S."/>
            <person name="Barry K.W."/>
            <person name="Cichocki N."/>
            <person name="Clum A."/>
            <person name="Dockter R.B."/>
            <person name="Hainaut M."/>
            <person name="Kuo R.C."/>
            <person name="LaButti K."/>
            <person name="Lindahl B.D."/>
            <person name="Lindquist E.A."/>
            <person name="Lipzen A."/>
            <person name="Khouja H.R."/>
            <person name="Magnuson J."/>
            <person name="Murat C."/>
            <person name="Ohm R.A."/>
            <person name="Singer S.W."/>
            <person name="Spatafora J.W."/>
            <person name="Wang M."/>
            <person name="Veneault-Fourrey C."/>
            <person name="Henrissat B."/>
            <person name="Grigoriev I.V."/>
            <person name="Martin F.M."/>
            <person name="Perotto S."/>
        </authorList>
    </citation>
    <scope>NUCLEOTIDE SEQUENCE [LARGE SCALE GENOMIC DNA]</scope>
    <source>
        <strain evidence="2 3">ATCC 22711</strain>
    </source>
</reference>
<feature type="chain" id="PRO_5015523059" evidence="1">
    <location>
        <begin position="17"/>
        <end position="79"/>
    </location>
</feature>